<organism evidence="2 3">
    <name type="scientific">Sphagnum jensenii</name>
    <dbReference type="NCBI Taxonomy" id="128206"/>
    <lineage>
        <taxon>Eukaryota</taxon>
        <taxon>Viridiplantae</taxon>
        <taxon>Streptophyta</taxon>
        <taxon>Embryophyta</taxon>
        <taxon>Bryophyta</taxon>
        <taxon>Sphagnophytina</taxon>
        <taxon>Sphagnopsida</taxon>
        <taxon>Sphagnales</taxon>
        <taxon>Sphagnaceae</taxon>
        <taxon>Sphagnum</taxon>
    </lineage>
</organism>
<protein>
    <submittedName>
        <fullName evidence="2">Uncharacterized protein</fullName>
    </submittedName>
</protein>
<feature type="compositionally biased region" description="Basic and acidic residues" evidence="1">
    <location>
        <begin position="91"/>
        <end position="102"/>
    </location>
</feature>
<name>A0ABP0W519_9BRYO</name>
<evidence type="ECO:0000256" key="1">
    <source>
        <dbReference type="SAM" id="MobiDB-lite"/>
    </source>
</evidence>
<feature type="region of interest" description="Disordered" evidence="1">
    <location>
        <begin position="77"/>
        <end position="102"/>
    </location>
</feature>
<evidence type="ECO:0000313" key="3">
    <source>
        <dbReference type="Proteomes" id="UP001497444"/>
    </source>
</evidence>
<accession>A0ABP0W519</accession>
<sequence length="102" mass="11597">MTMDALGKVVEFSGNASCTPFQKLLKFMKVILEEEEKVAMGMDNRNDLDCRERENLHEEEPFYEEGPLESEVKTLHIASFAASNTTPPQEENEKEKGGDEEK</sequence>
<gene>
    <name evidence="2" type="ORF">CSSPJE1EN1_LOCUS7352</name>
</gene>
<proteinExistence type="predicted"/>
<evidence type="ECO:0000313" key="2">
    <source>
        <dbReference type="EMBL" id="CAK9261874.1"/>
    </source>
</evidence>
<keyword evidence="3" id="KW-1185">Reference proteome</keyword>
<dbReference type="Proteomes" id="UP001497444">
    <property type="component" value="Chromosome 14"/>
</dbReference>
<reference evidence="2" key="1">
    <citation type="submission" date="2024-02" db="EMBL/GenBank/DDBJ databases">
        <authorList>
            <consortium name="ELIXIR-Norway"/>
            <consortium name="Elixir Norway"/>
        </authorList>
    </citation>
    <scope>NUCLEOTIDE SEQUENCE</scope>
</reference>
<dbReference type="EMBL" id="OZ020109">
    <property type="protein sequence ID" value="CAK9261874.1"/>
    <property type="molecule type" value="Genomic_DNA"/>
</dbReference>